<evidence type="ECO:0000256" key="1">
    <source>
        <dbReference type="SAM" id="MobiDB-lite"/>
    </source>
</evidence>
<accession>A0A226DM60</accession>
<reference evidence="3 4" key="1">
    <citation type="submission" date="2015-12" db="EMBL/GenBank/DDBJ databases">
        <title>The genome of Folsomia candida.</title>
        <authorList>
            <person name="Faddeeva A."/>
            <person name="Derks M.F."/>
            <person name="Anvar Y."/>
            <person name="Smit S."/>
            <person name="Van Straalen N."/>
            <person name="Roelofs D."/>
        </authorList>
    </citation>
    <scope>NUCLEOTIDE SEQUENCE [LARGE SCALE GENOMIC DNA]</scope>
    <source>
        <strain evidence="3 4">VU population</strain>
        <tissue evidence="3">Whole body</tissue>
    </source>
</reference>
<evidence type="ECO:0000313" key="4">
    <source>
        <dbReference type="Proteomes" id="UP000198287"/>
    </source>
</evidence>
<dbReference type="OrthoDB" id="619536at2759"/>
<dbReference type="AlphaFoldDB" id="A0A226DM60"/>
<feature type="domain" description="O-acyltransferase WSD1 C-terminal" evidence="2">
    <location>
        <begin position="259"/>
        <end position="335"/>
    </location>
</feature>
<feature type="region of interest" description="Disordered" evidence="1">
    <location>
        <begin position="135"/>
        <end position="162"/>
    </location>
</feature>
<organism evidence="3 4">
    <name type="scientific">Folsomia candida</name>
    <name type="common">Springtail</name>
    <dbReference type="NCBI Taxonomy" id="158441"/>
    <lineage>
        <taxon>Eukaryota</taxon>
        <taxon>Metazoa</taxon>
        <taxon>Ecdysozoa</taxon>
        <taxon>Arthropoda</taxon>
        <taxon>Hexapoda</taxon>
        <taxon>Collembola</taxon>
        <taxon>Entomobryomorpha</taxon>
        <taxon>Isotomoidea</taxon>
        <taxon>Isotomidae</taxon>
        <taxon>Proisotominae</taxon>
        <taxon>Folsomia</taxon>
    </lineage>
</organism>
<keyword evidence="4" id="KW-1185">Reference proteome</keyword>
<name>A0A226DM60_FOLCA</name>
<proteinExistence type="predicted"/>
<dbReference type="InterPro" id="IPR009721">
    <property type="entry name" value="O-acyltransferase_WSD1_C"/>
</dbReference>
<gene>
    <name evidence="3" type="ORF">Fcan01_18915</name>
</gene>
<sequence length="353" mass="40005">MSQQMKNPTRKKSRNIWILSRKNPSQKAPAMGNDILAELLQQQIWHKICPGLENSSLFRKGDEIFETFKNSVEHLDLLAIDIRNSDRNYIPGIAKYGVQSAQSFIRNDGILHPFDINRMIGNSFPLYSQGRQAEWGNGPVSKSRRHGNGRSQTDFPPYQDQYHVPPVRRSGRRCQENFEGKRKKSRSRRDINLYSAQIVVPMIMPISEGKIDQRLAQITAEFRHIFTSPLLVGGVAVNRALCLISGTFRKYLFLRNYGTLFHSNLSTFKENRYELCGNPVERIMPIAGLLQGSCSIGIINVSYNGKMGVAITADKNIISGPDELERVIDHVISEINEIGEINLMKNEGEMSLV</sequence>
<evidence type="ECO:0000259" key="2">
    <source>
        <dbReference type="Pfam" id="PF06974"/>
    </source>
</evidence>
<protein>
    <recommendedName>
        <fullName evidence="2">O-acyltransferase WSD1 C-terminal domain-containing protein</fullName>
    </recommendedName>
</protein>
<dbReference type="Pfam" id="PF06974">
    <property type="entry name" value="WS_DGAT_C"/>
    <property type="match status" value="1"/>
</dbReference>
<dbReference type="EMBL" id="LNIX01000016">
    <property type="protein sequence ID" value="OXA45944.1"/>
    <property type="molecule type" value="Genomic_DNA"/>
</dbReference>
<evidence type="ECO:0000313" key="3">
    <source>
        <dbReference type="EMBL" id="OXA45944.1"/>
    </source>
</evidence>
<dbReference type="Proteomes" id="UP000198287">
    <property type="component" value="Unassembled WGS sequence"/>
</dbReference>
<comment type="caution">
    <text evidence="3">The sequence shown here is derived from an EMBL/GenBank/DDBJ whole genome shotgun (WGS) entry which is preliminary data.</text>
</comment>